<feature type="compositionally biased region" description="Polar residues" evidence="1">
    <location>
        <begin position="385"/>
        <end position="395"/>
    </location>
</feature>
<sequence length="1620" mass="178892">MRGGEYQTDDVNDQLSDGVEERRAVSTEVKAYKPKAECKERNMMPKERKNVKPKSPKNGKRGRKRKNIEEETKYVDDPKKGESIKGIGKDYTSESCDVEEKLVKYKPDHSKKGLKAIQIKDFISPVRDTHDQSSANIVEKREEKIFKETREVVSSERKKSYMENTDSCQFSKATSKESDGDLSDNSIKSAITEQTDTSNAEKGIVHELYERDEQENSYFSGSDSGIGSTDVTSGKAQIDMPQVIMISQCENLKDAQKCDDENNVTAERGAEPMGLGIVGIKEDRKILYSEKVPADTNEHLTSDKVKGSVNKPVWRVKSHSKVVTKSEKKETIIEKEDSKIKFVSLLKETENLDKSEKKTSTDNGWNFEPEHSEIAHDDKELMMQRANNEQKITESSPRDKKEPVTITDKNQCCARDKMKEKERVLTEFEKALQIEHDLTQRKSLKPFKSEKRQPSKESKDEYRKRSLSRDGRSSYMDGKGKQDDHHEGIKGIDIVKKNSELYEGDGTPEEKKMKMSQSSVSSSRLAQTIIKKHETENKKQVICEDGLPDFSKMTFPLQPLPGMCSNVEDIIENEIKSFEGVSSGVKVAQQVETARKSVELVATEIKSLEEFPRSPQLTNMTASEESGVGAAKLGIGMNIKAPLALLGSSLDESGLDYNDSSLISETSSKNGYQDVSTNVGVVGSMDPSTQHSSGNHETLTRSTLDEHNSARANLECTFKPICANTNMDTNEKADQSVLKNGQEERNSASNCVQSEATSRDDPVVGEAQNEANQTLSKEVHTDSVAMSNSALGELPSETVHTSSTEVQYDENNDEEGDVFQYSDISDADDEHSRSGRRDETSKNATTKSTPVHSRKKASVKCSPPQKSLQEACSPKVRPTLKRSLSAPDSPASGGVNFGVTRVVSGLNKGATEVYSHQAVTMLHSHMVYQDVISTDDLSALFLHCSHRNHHHHCCKLLPLLVEKQCAVFQNLMAMFAAQEVDTRRFVYARSLNLPGTRQSPYMLIATKLDTPGRSFTPTDFLNVSTPSPGQFENQPGESGTGTQDGKGKSDGNEDRSFKAHAGEVLDWGKMACIYIDQCQHSSPMDSRLLHEFQKAFLRSSLSVIETAIKDYPSEARAEIVSQFTSLLQQLCACSLLQEAFHVLKTATSLMFQAGSEMVHSDEFVTLKEVQQLLGRPDHVTPPLTSELDGEQLLVEPRSLEEHLRALHDACDVDVNISEQKVAIHKQLDIQNIPMSPEVHLPSGGLSSPQAQDTHFPNEGSNTSSILFSDCGSHLVNVSSSGEEQDLFSLTPMSTDCAVQPVAMNTDEVHAVATNTNELYTVAVDTNGVHSVATKTNWVNTVATDTDELNTVAMDTDGAHTVAMDIDCIHTVSRDTDEVHTVASDSHRVCTVAMDTDKTQGFSSIIPEVCDNKDEGDQVLQPSNCERTFATTKNLNDNVSTLPGLEINGEHTCFSGQECLQHVVSSQNHQEPWQEKVIYANMAHDISKGMKTATHGVKSDAMFASSYSPATCLPSLTDTVPNVHSLDTSDHDRSISIASSDVDPSSPAISGEGMLLSPLSRPSSCSTDLDDEEDVDVRDKPPALVKMEEFVTLLLRFSIHGVRPNHNTSLYIKTQKQKSEN</sequence>
<evidence type="ECO:0000313" key="2">
    <source>
        <dbReference type="EMBL" id="WAR21327.1"/>
    </source>
</evidence>
<feature type="compositionally biased region" description="Polar residues" evidence="1">
    <location>
        <begin position="1244"/>
        <end position="1261"/>
    </location>
</feature>
<feature type="compositionally biased region" description="Acidic residues" evidence="1">
    <location>
        <begin position="807"/>
        <end position="817"/>
    </location>
</feature>
<feature type="region of interest" description="Disordered" evidence="1">
    <location>
        <begin position="1017"/>
        <end position="1055"/>
    </location>
</feature>
<keyword evidence="3" id="KW-1185">Reference proteome</keyword>
<feature type="region of interest" description="Disordered" evidence="1">
    <location>
        <begin position="683"/>
        <end position="703"/>
    </location>
</feature>
<name>A0ABY7FJW1_MYAAR</name>
<feature type="region of interest" description="Disordered" evidence="1">
    <location>
        <begin position="1537"/>
        <end position="1574"/>
    </location>
</feature>
<feature type="region of interest" description="Disordered" evidence="1">
    <location>
        <begin position="734"/>
        <end position="765"/>
    </location>
</feature>
<feature type="compositionally biased region" description="Polar residues" evidence="1">
    <location>
        <begin position="162"/>
        <end position="173"/>
    </location>
</feature>
<dbReference type="EMBL" id="CP111023">
    <property type="protein sequence ID" value="WAR21327.1"/>
    <property type="molecule type" value="Genomic_DNA"/>
</dbReference>
<organism evidence="2 3">
    <name type="scientific">Mya arenaria</name>
    <name type="common">Soft-shell clam</name>
    <dbReference type="NCBI Taxonomy" id="6604"/>
    <lineage>
        <taxon>Eukaryota</taxon>
        <taxon>Metazoa</taxon>
        <taxon>Spiralia</taxon>
        <taxon>Lophotrochozoa</taxon>
        <taxon>Mollusca</taxon>
        <taxon>Bivalvia</taxon>
        <taxon>Autobranchia</taxon>
        <taxon>Heteroconchia</taxon>
        <taxon>Euheterodonta</taxon>
        <taxon>Imparidentia</taxon>
        <taxon>Neoheterodontei</taxon>
        <taxon>Myida</taxon>
        <taxon>Myoidea</taxon>
        <taxon>Myidae</taxon>
        <taxon>Mya</taxon>
    </lineage>
</organism>
<feature type="compositionally biased region" description="Polar residues" evidence="1">
    <location>
        <begin position="747"/>
        <end position="756"/>
    </location>
</feature>
<feature type="compositionally biased region" description="Polar residues" evidence="1">
    <location>
        <begin position="1017"/>
        <end position="1037"/>
    </location>
</feature>
<feature type="compositionally biased region" description="Basic and acidic residues" evidence="1">
    <location>
        <begin position="351"/>
        <end position="360"/>
    </location>
</feature>
<accession>A0ABY7FJW1</accession>
<gene>
    <name evidence="2" type="ORF">MAR_015301</name>
</gene>
<feature type="region of interest" description="Disordered" evidence="1">
    <location>
        <begin position="1239"/>
        <end position="1261"/>
    </location>
</feature>
<evidence type="ECO:0000313" key="3">
    <source>
        <dbReference type="Proteomes" id="UP001164746"/>
    </source>
</evidence>
<dbReference type="SUPFAM" id="SSF63825">
    <property type="entry name" value="YWTD domain"/>
    <property type="match status" value="1"/>
</dbReference>
<feature type="region of interest" description="Disordered" evidence="1">
    <location>
        <begin position="433"/>
        <end position="524"/>
    </location>
</feature>
<feature type="region of interest" description="Disordered" evidence="1">
    <location>
        <begin position="791"/>
        <end position="891"/>
    </location>
</feature>
<feature type="compositionally biased region" description="Polar residues" evidence="1">
    <location>
        <begin position="216"/>
        <end position="234"/>
    </location>
</feature>
<feature type="region of interest" description="Disordered" evidence="1">
    <location>
        <begin position="210"/>
        <end position="234"/>
    </location>
</feature>
<feature type="compositionally biased region" description="Basic residues" evidence="1">
    <location>
        <begin position="51"/>
        <end position="66"/>
    </location>
</feature>
<feature type="region of interest" description="Disordered" evidence="1">
    <location>
        <begin position="149"/>
        <end position="184"/>
    </location>
</feature>
<feature type="region of interest" description="Disordered" evidence="1">
    <location>
        <begin position="351"/>
        <end position="419"/>
    </location>
</feature>
<proteinExistence type="predicted"/>
<dbReference type="Proteomes" id="UP001164746">
    <property type="component" value="Chromosome 12"/>
</dbReference>
<evidence type="ECO:0000256" key="1">
    <source>
        <dbReference type="SAM" id="MobiDB-lite"/>
    </source>
</evidence>
<feature type="compositionally biased region" description="Basic and acidic residues" evidence="1">
    <location>
        <begin position="830"/>
        <end position="841"/>
    </location>
</feature>
<feature type="compositionally biased region" description="Basic and acidic residues" evidence="1">
    <location>
        <begin position="447"/>
        <end position="500"/>
    </location>
</feature>
<feature type="region of interest" description="Disordered" evidence="1">
    <location>
        <begin position="1"/>
        <end position="89"/>
    </location>
</feature>
<protein>
    <submittedName>
        <fullName evidence="2">Uncharacterized protein</fullName>
    </submittedName>
</protein>
<feature type="compositionally biased region" description="Basic and acidic residues" evidence="1">
    <location>
        <begin position="368"/>
        <end position="382"/>
    </location>
</feature>
<feature type="compositionally biased region" description="Low complexity" evidence="1">
    <location>
        <begin position="1554"/>
        <end position="1565"/>
    </location>
</feature>
<feature type="compositionally biased region" description="Basic and acidic residues" evidence="1">
    <location>
        <begin position="149"/>
        <end position="161"/>
    </location>
</feature>
<reference evidence="2" key="1">
    <citation type="submission" date="2022-11" db="EMBL/GenBank/DDBJ databases">
        <title>Centuries of genome instability and evolution in soft-shell clam transmissible cancer (bioRxiv).</title>
        <authorList>
            <person name="Hart S.F.M."/>
            <person name="Yonemitsu M.A."/>
            <person name="Giersch R.M."/>
            <person name="Beal B.F."/>
            <person name="Arriagada G."/>
            <person name="Davis B.W."/>
            <person name="Ostrander E.A."/>
            <person name="Goff S.P."/>
            <person name="Metzger M.J."/>
        </authorList>
    </citation>
    <scope>NUCLEOTIDE SEQUENCE</scope>
    <source>
        <strain evidence="2">MELC-2E11</strain>
        <tissue evidence="2">Siphon/mantle</tissue>
    </source>
</reference>
<feature type="compositionally biased region" description="Polar residues" evidence="1">
    <location>
        <begin position="686"/>
        <end position="702"/>
    </location>
</feature>
<feature type="compositionally biased region" description="Polar residues" evidence="1">
    <location>
        <begin position="842"/>
        <end position="851"/>
    </location>
</feature>
<feature type="compositionally biased region" description="Basic and acidic residues" evidence="1">
    <location>
        <begin position="1045"/>
        <end position="1055"/>
    </location>
</feature>
<feature type="compositionally biased region" description="Basic and acidic residues" evidence="1">
    <location>
        <begin position="67"/>
        <end position="89"/>
    </location>
</feature>
<feature type="compositionally biased region" description="Basic and acidic residues" evidence="1">
    <location>
        <begin position="19"/>
        <end position="50"/>
    </location>
</feature>